<keyword evidence="1" id="KW-0812">Transmembrane</keyword>
<evidence type="ECO:0000313" key="2">
    <source>
        <dbReference type="EMBL" id="MBB3808968.1"/>
    </source>
</evidence>
<evidence type="ECO:0008006" key="4">
    <source>
        <dbReference type="Google" id="ProtNLM"/>
    </source>
</evidence>
<organism evidence="2 3">
    <name type="scientific">Pseudochelatococcus contaminans</name>
    <dbReference type="NCBI Taxonomy" id="1538103"/>
    <lineage>
        <taxon>Bacteria</taxon>
        <taxon>Pseudomonadati</taxon>
        <taxon>Pseudomonadota</taxon>
        <taxon>Alphaproteobacteria</taxon>
        <taxon>Hyphomicrobiales</taxon>
        <taxon>Chelatococcaceae</taxon>
        <taxon>Pseudochelatococcus</taxon>
    </lineage>
</organism>
<comment type="caution">
    <text evidence="2">The sequence shown here is derived from an EMBL/GenBank/DDBJ whole genome shotgun (WGS) entry which is preliminary data.</text>
</comment>
<feature type="transmembrane region" description="Helical" evidence="1">
    <location>
        <begin position="161"/>
        <end position="178"/>
    </location>
</feature>
<protein>
    <recommendedName>
        <fullName evidence="4">Exopolysaccharide biosynthesis protein</fullName>
    </recommendedName>
</protein>
<proteinExistence type="predicted"/>
<name>A0A7W6EFQ2_9HYPH</name>
<dbReference type="EMBL" id="JACICC010000002">
    <property type="protein sequence ID" value="MBB3808968.1"/>
    <property type="molecule type" value="Genomic_DNA"/>
</dbReference>
<dbReference type="PANTHER" id="PTHR41795:SF1">
    <property type="entry name" value="EXOPOLYSACCHARIDE SYNTHESIS PROTEIN"/>
    <property type="match status" value="1"/>
</dbReference>
<dbReference type="PIRSF" id="PIRSF033239">
    <property type="entry name" value="ExoD"/>
    <property type="match status" value="1"/>
</dbReference>
<feature type="transmembrane region" description="Helical" evidence="1">
    <location>
        <begin position="132"/>
        <end position="155"/>
    </location>
</feature>
<dbReference type="PANTHER" id="PTHR41795">
    <property type="entry name" value="EXOPOLYSACCHARIDE SYNTHESIS PROTEIN"/>
    <property type="match status" value="1"/>
</dbReference>
<keyword evidence="1" id="KW-1133">Transmembrane helix</keyword>
<reference evidence="2 3" key="1">
    <citation type="submission" date="2020-08" db="EMBL/GenBank/DDBJ databases">
        <title>Genomic Encyclopedia of Type Strains, Phase IV (KMG-IV): sequencing the most valuable type-strain genomes for metagenomic binning, comparative biology and taxonomic classification.</title>
        <authorList>
            <person name="Goeker M."/>
        </authorList>
    </citation>
    <scope>NUCLEOTIDE SEQUENCE [LARGE SCALE GENOMIC DNA]</scope>
    <source>
        <strain evidence="2 3">DSM 28760</strain>
    </source>
</reference>
<feature type="transmembrane region" description="Helical" evidence="1">
    <location>
        <begin position="185"/>
        <end position="207"/>
    </location>
</feature>
<evidence type="ECO:0000256" key="1">
    <source>
        <dbReference type="SAM" id="Phobius"/>
    </source>
</evidence>
<dbReference type="AlphaFoldDB" id="A0A7W6EFQ2"/>
<evidence type="ECO:0000313" key="3">
    <source>
        <dbReference type="Proteomes" id="UP000537592"/>
    </source>
</evidence>
<gene>
    <name evidence="2" type="ORF">FHS81_001038</name>
</gene>
<dbReference type="Proteomes" id="UP000537592">
    <property type="component" value="Unassembled WGS sequence"/>
</dbReference>
<accession>A0A7W6EFQ2</accession>
<dbReference type="Pfam" id="PF06055">
    <property type="entry name" value="ExoD"/>
    <property type="match status" value="1"/>
</dbReference>
<keyword evidence="3" id="KW-1185">Reference proteome</keyword>
<keyword evidence="1" id="KW-0472">Membrane</keyword>
<dbReference type="RefSeq" id="WP_183750979.1">
    <property type="nucleotide sequence ID" value="NZ_JACICC010000002.1"/>
</dbReference>
<dbReference type="InterPro" id="IPR010331">
    <property type="entry name" value="ExoD"/>
</dbReference>
<sequence>MSQSTSASSGPVPNIRQRPPGRRLWAILRALARDTSRERISVGDLLETMRDRAFGALMFIFAFPNILPTPPGTSAVLGLPLVFLSAQLMFGRKPWLPKVIASRSMARKDFAAVTERAVPWLFRAEKLLRPRLIVLASPPAEYVTGAICFLLSVILLLPIPLGNMLPALAICLFSLGILGRDGVWILLGVVATIVSLIVVSGVVYAFVKSAIFIISNAFG</sequence>